<keyword evidence="12" id="KW-0325">Glycoprotein</keyword>
<dbReference type="Pfam" id="PF00332">
    <property type="entry name" value="Glyco_hydro_17"/>
    <property type="match status" value="1"/>
</dbReference>
<organism evidence="17 18">
    <name type="scientific">Coptis chinensis</name>
    <dbReference type="NCBI Taxonomy" id="261450"/>
    <lineage>
        <taxon>Eukaryota</taxon>
        <taxon>Viridiplantae</taxon>
        <taxon>Streptophyta</taxon>
        <taxon>Embryophyta</taxon>
        <taxon>Tracheophyta</taxon>
        <taxon>Spermatophyta</taxon>
        <taxon>Magnoliopsida</taxon>
        <taxon>Ranunculales</taxon>
        <taxon>Ranunculaceae</taxon>
        <taxon>Coptidoideae</taxon>
        <taxon>Coptis</taxon>
    </lineage>
</organism>
<dbReference type="Pfam" id="PF07983">
    <property type="entry name" value="X8"/>
    <property type="match status" value="1"/>
</dbReference>
<dbReference type="FunFam" id="1.20.58.1040:FF:000001">
    <property type="entry name" value="Glucan endo-1,3-beta-glucosidase 4"/>
    <property type="match status" value="1"/>
</dbReference>
<comment type="caution">
    <text evidence="17">The sequence shown here is derived from an EMBL/GenBank/DDBJ whole genome shotgun (WGS) entry which is preliminary data.</text>
</comment>
<dbReference type="Gene3D" id="1.20.58.1040">
    <property type="match status" value="1"/>
</dbReference>
<keyword evidence="6" id="KW-0336">GPI-anchor</keyword>
<evidence type="ECO:0000256" key="10">
    <source>
        <dbReference type="ARBA" id="ARBA00023136"/>
    </source>
</evidence>
<proteinExistence type="inferred from homology"/>
<dbReference type="GO" id="GO:0042973">
    <property type="term" value="F:glucan endo-1,3-beta-D-glucosidase activity"/>
    <property type="evidence" value="ECO:0007669"/>
    <property type="project" value="UniProtKB-EC"/>
</dbReference>
<dbReference type="PANTHER" id="PTHR32227">
    <property type="entry name" value="GLUCAN ENDO-1,3-BETA-GLUCOSIDASE BG1-RELATED-RELATED"/>
    <property type="match status" value="1"/>
</dbReference>
<gene>
    <name evidence="17" type="ORF">IFM89_023643</name>
</gene>
<dbReference type="Proteomes" id="UP000631114">
    <property type="component" value="Unassembled WGS sequence"/>
</dbReference>
<evidence type="ECO:0000313" key="17">
    <source>
        <dbReference type="EMBL" id="KAF9606188.1"/>
    </source>
</evidence>
<evidence type="ECO:0000256" key="8">
    <source>
        <dbReference type="ARBA" id="ARBA00022801"/>
    </source>
</evidence>
<sequence>MVSLETTYLHFLNLFNSWIHSKQLVLNFYSADRQLLRVLGNTDLQVAIMVSNQEISHIASSQNASDEWVRTKILPFYPKTKFRFLSMGNEVLSYFSDEDKKTWLNLVPAMIRIKRSMNIMDVKKIKVGTPLAMDVLQSSFPPSNGTFRSDISDTVIKPLLSFLNRTRSFFFLDVYPYFPWSSTPSQIHLDYALLRKSNFTYTDPLTQLKYTNLLDQMLDSVNFAMEKLGFGDVRLLISETGWPSSGDIDQVGANVYNAATYNRNLIRKMTSKSSAGTPARPAAVIPTFIFSLYNENQKPGPGTERNFGLLHPNGTRVYDVDLTGKQTESDYDPIPLGTNNAPYRGKIWCVVARDREVSERELGDAISYACGQGNGTCKALQPGKDCYTPVNLVSHSSYAFSSYWKQFRSSGATCYFNGLAVQTTKDPSHGSCKYPSVTV</sequence>
<dbReference type="Gene3D" id="3.20.20.80">
    <property type="entry name" value="Glycosidases"/>
    <property type="match status" value="1"/>
</dbReference>
<evidence type="ECO:0000256" key="11">
    <source>
        <dbReference type="ARBA" id="ARBA00023157"/>
    </source>
</evidence>
<evidence type="ECO:0000256" key="6">
    <source>
        <dbReference type="ARBA" id="ARBA00022622"/>
    </source>
</evidence>
<keyword evidence="8 15" id="KW-0378">Hydrolase</keyword>
<evidence type="ECO:0000256" key="9">
    <source>
        <dbReference type="ARBA" id="ARBA00022821"/>
    </source>
</evidence>
<keyword evidence="7" id="KW-0732">Signal</keyword>
<dbReference type="GO" id="GO:0009506">
    <property type="term" value="C:plasmodesma"/>
    <property type="evidence" value="ECO:0007669"/>
    <property type="project" value="UniProtKB-ARBA"/>
</dbReference>
<keyword evidence="10" id="KW-0472">Membrane</keyword>
<evidence type="ECO:0000256" key="13">
    <source>
        <dbReference type="ARBA" id="ARBA00023295"/>
    </source>
</evidence>
<keyword evidence="6" id="KW-0449">Lipoprotein</keyword>
<comment type="subcellular location">
    <subcellularLocation>
        <location evidence="2">Cell membrane</location>
        <topology evidence="2">Lipid-anchor</topology>
        <topology evidence="2">GPI-anchor</topology>
    </subcellularLocation>
</comment>
<dbReference type="FunFam" id="3.20.20.80:FF:000002">
    <property type="entry name" value="Glucan endo-1,3-beta-glucosidase 3"/>
    <property type="match status" value="1"/>
</dbReference>
<evidence type="ECO:0000256" key="14">
    <source>
        <dbReference type="RuleBase" id="RU004335"/>
    </source>
</evidence>
<keyword evidence="9" id="KW-0611">Plant defense</keyword>
<dbReference type="OrthoDB" id="941679at2759"/>
<evidence type="ECO:0000256" key="12">
    <source>
        <dbReference type="ARBA" id="ARBA00023180"/>
    </source>
</evidence>
<evidence type="ECO:0000256" key="4">
    <source>
        <dbReference type="ARBA" id="ARBA00012780"/>
    </source>
</evidence>
<evidence type="ECO:0000256" key="5">
    <source>
        <dbReference type="ARBA" id="ARBA00022475"/>
    </source>
</evidence>
<dbReference type="EMBL" id="JADFTS010000005">
    <property type="protein sequence ID" value="KAF9606188.1"/>
    <property type="molecule type" value="Genomic_DNA"/>
</dbReference>
<evidence type="ECO:0000256" key="1">
    <source>
        <dbReference type="ARBA" id="ARBA00000382"/>
    </source>
</evidence>
<name>A0A835LS70_9MAGN</name>
<dbReference type="InterPro" id="IPR044965">
    <property type="entry name" value="Glyco_hydro_17_plant"/>
</dbReference>
<evidence type="ECO:0000256" key="3">
    <source>
        <dbReference type="ARBA" id="ARBA00008773"/>
    </source>
</evidence>
<dbReference type="AlphaFoldDB" id="A0A835LS70"/>
<comment type="catalytic activity">
    <reaction evidence="1">
        <text>Hydrolysis of (1-&gt;3)-beta-D-glucosidic linkages in (1-&gt;3)-beta-D-glucans.</text>
        <dbReference type="EC" id="3.2.1.39"/>
    </reaction>
</comment>
<keyword evidence="18" id="KW-1185">Reference proteome</keyword>
<evidence type="ECO:0000256" key="7">
    <source>
        <dbReference type="ARBA" id="ARBA00022729"/>
    </source>
</evidence>
<accession>A0A835LS70</accession>
<dbReference type="GO" id="GO:0005975">
    <property type="term" value="P:carbohydrate metabolic process"/>
    <property type="evidence" value="ECO:0007669"/>
    <property type="project" value="InterPro"/>
</dbReference>
<keyword evidence="13 15" id="KW-0326">Glycosidase</keyword>
<evidence type="ECO:0000256" key="2">
    <source>
        <dbReference type="ARBA" id="ARBA00004609"/>
    </source>
</evidence>
<protein>
    <recommendedName>
        <fullName evidence="4">glucan endo-1,3-beta-D-glucosidase</fullName>
        <ecNumber evidence="4">3.2.1.39</ecNumber>
    </recommendedName>
</protein>
<dbReference type="SMART" id="SM00768">
    <property type="entry name" value="X8"/>
    <property type="match status" value="1"/>
</dbReference>
<keyword evidence="11" id="KW-1015">Disulfide bond</keyword>
<dbReference type="GO" id="GO:0006952">
    <property type="term" value="P:defense response"/>
    <property type="evidence" value="ECO:0007669"/>
    <property type="project" value="UniProtKB-KW"/>
</dbReference>
<evidence type="ECO:0000256" key="15">
    <source>
        <dbReference type="RuleBase" id="RU004336"/>
    </source>
</evidence>
<dbReference type="InterPro" id="IPR000490">
    <property type="entry name" value="Glyco_hydro_17"/>
</dbReference>
<dbReference type="GO" id="GO:0098552">
    <property type="term" value="C:side of membrane"/>
    <property type="evidence" value="ECO:0007669"/>
    <property type="project" value="UniProtKB-KW"/>
</dbReference>
<reference evidence="17 18" key="1">
    <citation type="submission" date="2020-10" db="EMBL/GenBank/DDBJ databases">
        <title>The Coptis chinensis genome and diversification of protoberbering-type alkaloids.</title>
        <authorList>
            <person name="Wang B."/>
            <person name="Shu S."/>
            <person name="Song C."/>
            <person name="Liu Y."/>
        </authorList>
    </citation>
    <scope>NUCLEOTIDE SEQUENCE [LARGE SCALE GENOMIC DNA]</scope>
    <source>
        <strain evidence="17">HL-2020</strain>
        <tissue evidence="17">Leaf</tissue>
    </source>
</reference>
<feature type="domain" description="X8" evidence="16">
    <location>
        <begin position="347"/>
        <end position="434"/>
    </location>
</feature>
<evidence type="ECO:0000259" key="16">
    <source>
        <dbReference type="SMART" id="SM00768"/>
    </source>
</evidence>
<dbReference type="GO" id="GO:0005886">
    <property type="term" value="C:plasma membrane"/>
    <property type="evidence" value="ECO:0007669"/>
    <property type="project" value="UniProtKB-SubCell"/>
</dbReference>
<dbReference type="SUPFAM" id="SSF51445">
    <property type="entry name" value="(Trans)glycosidases"/>
    <property type="match status" value="1"/>
</dbReference>
<dbReference type="PROSITE" id="PS00587">
    <property type="entry name" value="GLYCOSYL_HYDROL_F17"/>
    <property type="match status" value="1"/>
</dbReference>
<evidence type="ECO:0000313" key="18">
    <source>
        <dbReference type="Proteomes" id="UP000631114"/>
    </source>
</evidence>
<dbReference type="InterPro" id="IPR012946">
    <property type="entry name" value="X8"/>
</dbReference>
<dbReference type="EC" id="3.2.1.39" evidence="4"/>
<dbReference type="InterPro" id="IPR017853">
    <property type="entry name" value="GH"/>
</dbReference>
<comment type="similarity">
    <text evidence="3 14">Belongs to the glycosyl hydrolase 17 family.</text>
</comment>
<keyword evidence="5" id="KW-1003">Cell membrane</keyword>